<keyword evidence="2 10" id="KW-0812">Transmembrane</keyword>
<dbReference type="InterPro" id="IPR011701">
    <property type="entry name" value="MFS"/>
</dbReference>
<evidence type="ECO:0000256" key="6">
    <source>
        <dbReference type="ARBA" id="ARBA00053977"/>
    </source>
</evidence>
<feature type="non-terminal residue" evidence="12">
    <location>
        <position position="1"/>
    </location>
</feature>
<feature type="compositionally biased region" description="Low complexity" evidence="9">
    <location>
        <begin position="57"/>
        <end position="70"/>
    </location>
</feature>
<feature type="transmembrane region" description="Helical" evidence="10">
    <location>
        <begin position="408"/>
        <end position="427"/>
    </location>
</feature>
<name>A0AB74JQK3_AURPU</name>
<dbReference type="CDD" id="cd17323">
    <property type="entry name" value="MFS_Tpo1_MDR_like"/>
    <property type="match status" value="1"/>
</dbReference>
<feature type="transmembrane region" description="Helical" evidence="10">
    <location>
        <begin position="207"/>
        <end position="224"/>
    </location>
</feature>
<evidence type="ECO:0000256" key="8">
    <source>
        <dbReference type="ARBA" id="ARBA00077167"/>
    </source>
</evidence>
<feature type="region of interest" description="Disordered" evidence="9">
    <location>
        <begin position="18"/>
        <end position="83"/>
    </location>
</feature>
<evidence type="ECO:0000313" key="12">
    <source>
        <dbReference type="EMBL" id="THX26810.1"/>
    </source>
</evidence>
<dbReference type="Gene3D" id="1.20.1250.20">
    <property type="entry name" value="MFS general substrate transporter like domains"/>
    <property type="match status" value="1"/>
</dbReference>
<proteinExistence type="inferred from homology"/>
<evidence type="ECO:0000256" key="3">
    <source>
        <dbReference type="ARBA" id="ARBA00022989"/>
    </source>
</evidence>
<comment type="function">
    <text evidence="6">MFS transporter; part of the gene cluster that mediates the biosynthesis of cercosporin, a light-activated, non-host-selective toxin. The perylenequinone chromophore of cercosporin absorbs light energy to attain an electronically-activated triplet state and produces active oxygen species such as the hydroxyl radical, superoxide, hydrogen peroxide or singlet oxygen upon reaction with oxygen molecules. These reactive oxygen species cause damage to various cellular components including lipids, proteins and nucleic acids. Responsible for secretion and accumulation of cercosporin, but does not play any roles in self-protection against the toxicity of cercosporin.</text>
</comment>
<dbReference type="Proteomes" id="UP000310374">
    <property type="component" value="Unassembled WGS sequence"/>
</dbReference>
<dbReference type="SUPFAM" id="SSF103473">
    <property type="entry name" value="MFS general substrate transporter"/>
    <property type="match status" value="1"/>
</dbReference>
<dbReference type="GO" id="GO:0022857">
    <property type="term" value="F:transmembrane transporter activity"/>
    <property type="evidence" value="ECO:0007669"/>
    <property type="project" value="InterPro"/>
</dbReference>
<sequence>LFFVVTLERPKSDCLAHRISQAPKPNLRAHQHKMDSSDRSQSATEAYDIEAKEMHETTWSSTSSSNASLRSTKREESPDSQNDHTVAFADLEPTASRSIPPPPRSQSAFFDPDFEIKWEENDVENPKNWSVWRKAHTIFACTVASCTVVLYSSAYTSGISGAHSMTAELDVPNSTVSLLGLTTYLFGMAAGSMIWAPLSEMLGRRPVYIATLFAFMFFILPCALAKNVGTILVCRFFAAMVGCSVVSNSPGTINDVSTDKHRAFTFSIWCIGLMNGPVIGPLVGGFVFDNLGWRWIHWLTLILAGVSFLLMATVPETYGPTLLRRRTEKKRKETGDVQWWSKHDEKRAFWPLLGASLWRPIYLTASEPILWFWDLYILIIYSMNYLTFVIYPRVFEGLRGWSTGQTGLSYLGIGVGNVLVIACEPLLRKMVQRKKLDANGKPTPESPVFIVCIGACLVPIGGLVFAWTCTPDVHYIWPILSGIPFGAGTTATFIYGSNYIGRSYGMYAASAMAGNVLTRTIAGGTLPLAGAAMYNALGPHWQGTLLGLLEVLIVPIPFVFYKYGHLIRLKSKFISRMEQEAKGGEKGGA</sequence>
<feature type="transmembrane region" description="Helical" evidence="10">
    <location>
        <begin position="137"/>
        <end position="156"/>
    </location>
</feature>
<feature type="transmembrane region" description="Helical" evidence="10">
    <location>
        <begin position="448"/>
        <end position="468"/>
    </location>
</feature>
<accession>A0AB74JQK3</accession>
<protein>
    <recommendedName>
        <fullName evidence="7">Cercosporin MFS transporter CTB4</fullName>
    </recommendedName>
    <alternativeName>
        <fullName evidence="8">Cercosporin toxin biosynthesis cluster protein 4</fullName>
    </alternativeName>
</protein>
<feature type="transmembrane region" description="Helical" evidence="10">
    <location>
        <begin position="369"/>
        <end position="388"/>
    </location>
</feature>
<feature type="transmembrane region" description="Helical" evidence="10">
    <location>
        <begin position="176"/>
        <end position="195"/>
    </location>
</feature>
<evidence type="ECO:0000256" key="9">
    <source>
        <dbReference type="SAM" id="MobiDB-lite"/>
    </source>
</evidence>
<evidence type="ECO:0000256" key="5">
    <source>
        <dbReference type="ARBA" id="ARBA00038347"/>
    </source>
</evidence>
<dbReference type="PROSITE" id="PS50850">
    <property type="entry name" value="MFS"/>
    <property type="match status" value="1"/>
</dbReference>
<feature type="transmembrane region" description="Helical" evidence="10">
    <location>
        <begin position="543"/>
        <end position="563"/>
    </location>
</feature>
<dbReference type="InterPro" id="IPR020846">
    <property type="entry name" value="MFS_dom"/>
</dbReference>
<evidence type="ECO:0000256" key="1">
    <source>
        <dbReference type="ARBA" id="ARBA00004141"/>
    </source>
</evidence>
<feature type="transmembrane region" description="Helical" evidence="10">
    <location>
        <begin position="474"/>
        <end position="495"/>
    </location>
</feature>
<dbReference type="InterPro" id="IPR036259">
    <property type="entry name" value="MFS_trans_sf"/>
</dbReference>
<organism evidence="12 13">
    <name type="scientific">Aureobasidium pullulans</name>
    <name type="common">Black yeast</name>
    <name type="synonym">Pullularia pullulans</name>
    <dbReference type="NCBI Taxonomy" id="5580"/>
    <lineage>
        <taxon>Eukaryota</taxon>
        <taxon>Fungi</taxon>
        <taxon>Dikarya</taxon>
        <taxon>Ascomycota</taxon>
        <taxon>Pezizomycotina</taxon>
        <taxon>Dothideomycetes</taxon>
        <taxon>Dothideomycetidae</taxon>
        <taxon>Dothideales</taxon>
        <taxon>Saccotheciaceae</taxon>
        <taxon>Aureobasidium</taxon>
    </lineage>
</organism>
<dbReference type="EMBL" id="QZAT01000074">
    <property type="protein sequence ID" value="THX26810.1"/>
    <property type="molecule type" value="Genomic_DNA"/>
</dbReference>
<feature type="transmembrane region" description="Helical" evidence="10">
    <location>
        <begin position="263"/>
        <end position="283"/>
    </location>
</feature>
<comment type="caution">
    <text evidence="12">The sequence shown here is derived from an EMBL/GenBank/DDBJ whole genome shotgun (WGS) entry which is preliminary data.</text>
</comment>
<dbReference type="Pfam" id="PF07690">
    <property type="entry name" value="MFS_1"/>
    <property type="match status" value="1"/>
</dbReference>
<dbReference type="AlphaFoldDB" id="A0AB74JQK3"/>
<keyword evidence="4 10" id="KW-0472">Membrane</keyword>
<evidence type="ECO:0000256" key="10">
    <source>
        <dbReference type="SAM" id="Phobius"/>
    </source>
</evidence>
<evidence type="ECO:0000256" key="2">
    <source>
        <dbReference type="ARBA" id="ARBA00022692"/>
    </source>
</evidence>
<dbReference type="GO" id="GO:0005886">
    <property type="term" value="C:plasma membrane"/>
    <property type="evidence" value="ECO:0007669"/>
    <property type="project" value="TreeGrafter"/>
</dbReference>
<gene>
    <name evidence="12" type="ORF">D6D12_05934</name>
</gene>
<dbReference type="FunFam" id="1.20.1250.20:FF:000011">
    <property type="entry name" value="MFS multidrug transporter, putative"/>
    <property type="match status" value="1"/>
</dbReference>
<keyword evidence="3 10" id="KW-1133">Transmembrane helix</keyword>
<reference evidence="12 13" key="1">
    <citation type="submission" date="2018-10" db="EMBL/GenBank/DDBJ databases">
        <title>Fifty Aureobasidium pullulans genomes reveal a recombining polyextremotolerant generalist.</title>
        <authorList>
            <person name="Gostincar C."/>
            <person name="Turk M."/>
            <person name="Zajc J."/>
            <person name="Gunde-Cimerman N."/>
        </authorList>
    </citation>
    <scope>NUCLEOTIDE SEQUENCE [LARGE SCALE GENOMIC DNA]</scope>
    <source>
        <strain evidence="12 13">EXF-10081</strain>
    </source>
</reference>
<evidence type="ECO:0000313" key="13">
    <source>
        <dbReference type="Proteomes" id="UP000310374"/>
    </source>
</evidence>
<dbReference type="PANTHER" id="PTHR23502:SF12">
    <property type="entry name" value="MULTIDRUG TRANSPORTER, PUTATIVE (AFU_ORTHOLOGUE AFUA_1G06440)-RELATED"/>
    <property type="match status" value="1"/>
</dbReference>
<feature type="domain" description="Major facilitator superfamily (MFS) profile" evidence="11">
    <location>
        <begin position="137"/>
        <end position="589"/>
    </location>
</feature>
<evidence type="ECO:0000256" key="7">
    <source>
        <dbReference type="ARBA" id="ARBA00069139"/>
    </source>
</evidence>
<dbReference type="PANTHER" id="PTHR23502">
    <property type="entry name" value="MAJOR FACILITATOR SUPERFAMILY"/>
    <property type="match status" value="1"/>
</dbReference>
<comment type="subcellular location">
    <subcellularLocation>
        <location evidence="1">Membrane</location>
        <topology evidence="1">Multi-pass membrane protein</topology>
    </subcellularLocation>
</comment>
<feature type="transmembrane region" description="Helical" evidence="10">
    <location>
        <begin position="295"/>
        <end position="315"/>
    </location>
</feature>
<evidence type="ECO:0000259" key="11">
    <source>
        <dbReference type="PROSITE" id="PS50850"/>
    </source>
</evidence>
<comment type="similarity">
    <text evidence="5">Belongs to the major facilitator superfamily. CAR1 family.</text>
</comment>
<evidence type="ECO:0000256" key="4">
    <source>
        <dbReference type="ARBA" id="ARBA00023136"/>
    </source>
</evidence>